<dbReference type="Pfam" id="PF02493">
    <property type="entry name" value="MORN"/>
    <property type="match status" value="5"/>
</dbReference>
<protein>
    <recommendedName>
        <fullName evidence="5">MORN repeat protein</fullName>
    </recommendedName>
</protein>
<keyword evidence="2" id="KW-0732">Signal</keyword>
<gene>
    <name evidence="3" type="ORF">AZO1586I_877</name>
</gene>
<dbReference type="SUPFAM" id="SSF82185">
    <property type="entry name" value="Histone H3 K4-specific methyltransferase SET7/9 N-terminal domain"/>
    <property type="match status" value="1"/>
</dbReference>
<proteinExistence type="predicted"/>
<comment type="caution">
    <text evidence="3">The sequence shown here is derived from an EMBL/GenBank/DDBJ whole genome shotgun (WGS) entry which is preliminary data.</text>
</comment>
<dbReference type="RefSeq" id="WP_202784293.1">
    <property type="nucleotide sequence ID" value="NZ_CAHJWF010000220.1"/>
</dbReference>
<dbReference type="InterPro" id="IPR003409">
    <property type="entry name" value="MORN"/>
</dbReference>
<evidence type="ECO:0000256" key="1">
    <source>
        <dbReference type="ARBA" id="ARBA00022737"/>
    </source>
</evidence>
<sequence length="218" mass="24432">MKNTALILFLFQLLFSSFLMASDLNINVELPDGSVYYGKIKNNKFNDTQGFLNWANGAAYVGGFKNGLMCGVGKIRFANGVEYKGQFENGMANGLGFLKFVNGDKYEGGFKNDLFDGDGKLTYKNSDFYRGKFKKDNFHGKGLLYFSSGGIIAFEGEFINNDAKFGTITFANGDIYNGEVDKALFPHGKGEYIFKDESEKLRKGLFKHGRYQELKELN</sequence>
<evidence type="ECO:0000313" key="4">
    <source>
        <dbReference type="Proteomes" id="UP000626656"/>
    </source>
</evidence>
<name>A0ABM8M744_9GAMM</name>
<dbReference type="SMART" id="SM00698">
    <property type="entry name" value="MORN"/>
    <property type="match status" value="5"/>
</dbReference>
<feature type="chain" id="PRO_5047438369" description="MORN repeat protein" evidence="2">
    <location>
        <begin position="22"/>
        <end position="218"/>
    </location>
</feature>
<organism evidence="3 4">
    <name type="scientific">Bathymodiolus thermophilus thioautotrophic gill symbiont</name>
    <dbReference type="NCBI Taxonomy" id="2360"/>
    <lineage>
        <taxon>Bacteria</taxon>
        <taxon>Pseudomonadati</taxon>
        <taxon>Pseudomonadota</taxon>
        <taxon>Gammaproteobacteria</taxon>
        <taxon>sulfur-oxidizing symbionts</taxon>
    </lineage>
</organism>
<dbReference type="Proteomes" id="UP000626656">
    <property type="component" value="Unassembled WGS sequence"/>
</dbReference>
<evidence type="ECO:0008006" key="5">
    <source>
        <dbReference type="Google" id="ProtNLM"/>
    </source>
</evidence>
<accession>A0ABM8M744</accession>
<keyword evidence="1" id="KW-0677">Repeat</keyword>
<dbReference type="Gene3D" id="2.20.110.10">
    <property type="entry name" value="Histone H3 K4-specific methyltransferase SET7/9 N-terminal domain"/>
    <property type="match status" value="3"/>
</dbReference>
<feature type="signal peptide" evidence="2">
    <location>
        <begin position="1"/>
        <end position="21"/>
    </location>
</feature>
<dbReference type="PANTHER" id="PTHR23084">
    <property type="entry name" value="PHOSPHATIDYLINOSITOL-4-PHOSPHATE 5-KINASE RELATED"/>
    <property type="match status" value="1"/>
</dbReference>
<reference evidence="3 4" key="1">
    <citation type="submission" date="2020-05" db="EMBL/GenBank/DDBJ databases">
        <authorList>
            <person name="Petersen J."/>
            <person name="Sayavedra L."/>
        </authorList>
    </citation>
    <scope>NUCLEOTIDE SEQUENCE [LARGE SCALE GENOMIC DNA]</scope>
    <source>
        <strain evidence="3">B azoricus SOX ET2 1586I</strain>
    </source>
</reference>
<dbReference type="EMBL" id="CAHJWF010000220">
    <property type="protein sequence ID" value="CAB5501913.1"/>
    <property type="molecule type" value="Genomic_DNA"/>
</dbReference>
<evidence type="ECO:0000313" key="3">
    <source>
        <dbReference type="EMBL" id="CAB5501913.1"/>
    </source>
</evidence>
<keyword evidence="4" id="KW-1185">Reference proteome</keyword>
<dbReference type="PANTHER" id="PTHR23084:SF263">
    <property type="entry name" value="MORN REPEAT-CONTAINING PROTEIN 1"/>
    <property type="match status" value="1"/>
</dbReference>
<evidence type="ECO:0000256" key="2">
    <source>
        <dbReference type="SAM" id="SignalP"/>
    </source>
</evidence>